<accession>A0A4S8JSD1</accession>
<dbReference type="EMBL" id="PYDT01000004">
    <property type="protein sequence ID" value="THU65009.1"/>
    <property type="molecule type" value="Genomic_DNA"/>
</dbReference>
<comment type="caution">
    <text evidence="1">The sequence shown here is derived from an EMBL/GenBank/DDBJ whole genome shotgun (WGS) entry which is preliminary data.</text>
</comment>
<name>A0A4S8JSD1_MUSBA</name>
<sequence length="105" mass="12081">MSHLATNSFMFFNHVKYSLSSLANMYSCKKSNRELLIPLTSRNSVNSQDQLPKNMRYITNTKSIKEQNLRKLRALIRSLVISVITFLDDHALNFKFLGVDVATKL</sequence>
<organism evidence="1 2">
    <name type="scientific">Musa balbisiana</name>
    <name type="common">Banana</name>
    <dbReference type="NCBI Taxonomy" id="52838"/>
    <lineage>
        <taxon>Eukaryota</taxon>
        <taxon>Viridiplantae</taxon>
        <taxon>Streptophyta</taxon>
        <taxon>Embryophyta</taxon>
        <taxon>Tracheophyta</taxon>
        <taxon>Spermatophyta</taxon>
        <taxon>Magnoliopsida</taxon>
        <taxon>Liliopsida</taxon>
        <taxon>Zingiberales</taxon>
        <taxon>Musaceae</taxon>
        <taxon>Musa</taxon>
    </lineage>
</organism>
<dbReference type="AlphaFoldDB" id="A0A4S8JSD1"/>
<keyword evidence="2" id="KW-1185">Reference proteome</keyword>
<evidence type="ECO:0000313" key="1">
    <source>
        <dbReference type="EMBL" id="THU65009.1"/>
    </source>
</evidence>
<reference evidence="1 2" key="1">
    <citation type="journal article" date="2019" name="Nat. Plants">
        <title>Genome sequencing of Musa balbisiana reveals subgenome evolution and function divergence in polyploid bananas.</title>
        <authorList>
            <person name="Yao X."/>
        </authorList>
    </citation>
    <scope>NUCLEOTIDE SEQUENCE [LARGE SCALE GENOMIC DNA]</scope>
    <source>
        <strain evidence="2">cv. DH-PKW</strain>
        <tissue evidence="1">Leaves</tissue>
    </source>
</reference>
<proteinExistence type="predicted"/>
<gene>
    <name evidence="1" type="ORF">C4D60_Mb01t32630</name>
</gene>
<evidence type="ECO:0000313" key="2">
    <source>
        <dbReference type="Proteomes" id="UP000317650"/>
    </source>
</evidence>
<protein>
    <submittedName>
        <fullName evidence="1">Uncharacterized protein</fullName>
    </submittedName>
</protein>
<dbReference type="Proteomes" id="UP000317650">
    <property type="component" value="Chromosome 1"/>
</dbReference>